<feature type="domain" description="ABC transporter" evidence="4">
    <location>
        <begin position="54"/>
        <end position="129"/>
    </location>
</feature>
<sequence length="138" mass="15089">VGGGLSLRIFRHHPVHRRPHHHQPSRRREGGRVSAFLELSGLRKVFPDGTEAVRGIDLACGEGEFLVLLGPSGCGKTTTLRMIAGLETPTAGTIRMSEGDITQRPPQARDIGFVFQFYALYPHLSVFDNVAFPLQSSG</sequence>
<evidence type="ECO:0000256" key="1">
    <source>
        <dbReference type="ARBA" id="ARBA00022475"/>
    </source>
</evidence>
<feature type="non-terminal residue" evidence="5">
    <location>
        <position position="1"/>
    </location>
</feature>
<dbReference type="SUPFAM" id="SSF52540">
    <property type="entry name" value="P-loop containing nucleoside triphosphate hydrolases"/>
    <property type="match status" value="1"/>
</dbReference>
<reference evidence="5" key="1">
    <citation type="submission" date="2018-05" db="EMBL/GenBank/DDBJ databases">
        <authorList>
            <person name="Lanie J.A."/>
            <person name="Ng W.-L."/>
            <person name="Kazmierczak K.M."/>
            <person name="Andrzejewski T.M."/>
            <person name="Davidsen T.M."/>
            <person name="Wayne K.J."/>
            <person name="Tettelin H."/>
            <person name="Glass J.I."/>
            <person name="Rusch D."/>
            <person name="Podicherti R."/>
            <person name="Tsui H.-C.T."/>
            <person name="Winkler M.E."/>
        </authorList>
    </citation>
    <scope>NUCLEOTIDE SEQUENCE</scope>
</reference>
<proteinExistence type="predicted"/>
<name>A0A382HPE7_9ZZZZ</name>
<keyword evidence="2" id="KW-1278">Translocase</keyword>
<gene>
    <name evidence="5" type="ORF">METZ01_LOCUS242098</name>
</gene>
<dbReference type="GO" id="GO:0005524">
    <property type="term" value="F:ATP binding"/>
    <property type="evidence" value="ECO:0007669"/>
    <property type="project" value="InterPro"/>
</dbReference>
<keyword evidence="1" id="KW-1003">Cell membrane</keyword>
<keyword evidence="3" id="KW-0472">Membrane</keyword>
<organism evidence="5">
    <name type="scientific">marine metagenome</name>
    <dbReference type="NCBI Taxonomy" id="408172"/>
    <lineage>
        <taxon>unclassified sequences</taxon>
        <taxon>metagenomes</taxon>
        <taxon>ecological metagenomes</taxon>
    </lineage>
</organism>
<protein>
    <recommendedName>
        <fullName evidence="4">ABC transporter domain-containing protein</fullName>
    </recommendedName>
</protein>
<dbReference type="Gene3D" id="3.40.50.300">
    <property type="entry name" value="P-loop containing nucleotide triphosphate hydrolases"/>
    <property type="match status" value="1"/>
</dbReference>
<accession>A0A382HPE7</accession>
<evidence type="ECO:0000313" key="5">
    <source>
        <dbReference type="EMBL" id="SVB89244.1"/>
    </source>
</evidence>
<dbReference type="AlphaFoldDB" id="A0A382HPE7"/>
<dbReference type="PANTHER" id="PTHR43875">
    <property type="entry name" value="MALTODEXTRIN IMPORT ATP-BINDING PROTEIN MSMX"/>
    <property type="match status" value="1"/>
</dbReference>
<evidence type="ECO:0000256" key="2">
    <source>
        <dbReference type="ARBA" id="ARBA00022967"/>
    </source>
</evidence>
<dbReference type="InterPro" id="IPR027417">
    <property type="entry name" value="P-loop_NTPase"/>
</dbReference>
<dbReference type="InterPro" id="IPR047641">
    <property type="entry name" value="ABC_transpr_MalK/UgpC-like"/>
</dbReference>
<dbReference type="PANTHER" id="PTHR43875:SF15">
    <property type="entry name" value="TREHALOSE IMPORT ATP-BINDING PROTEIN SUGC"/>
    <property type="match status" value="1"/>
</dbReference>
<dbReference type="Pfam" id="PF00005">
    <property type="entry name" value="ABC_tran"/>
    <property type="match status" value="1"/>
</dbReference>
<dbReference type="GO" id="GO:0016887">
    <property type="term" value="F:ATP hydrolysis activity"/>
    <property type="evidence" value="ECO:0007669"/>
    <property type="project" value="InterPro"/>
</dbReference>
<feature type="non-terminal residue" evidence="5">
    <location>
        <position position="138"/>
    </location>
</feature>
<evidence type="ECO:0000259" key="4">
    <source>
        <dbReference type="Pfam" id="PF00005"/>
    </source>
</evidence>
<dbReference type="GO" id="GO:0055052">
    <property type="term" value="C:ATP-binding cassette (ABC) transporter complex, substrate-binding subunit-containing"/>
    <property type="evidence" value="ECO:0007669"/>
    <property type="project" value="TreeGrafter"/>
</dbReference>
<dbReference type="InterPro" id="IPR003439">
    <property type="entry name" value="ABC_transporter-like_ATP-bd"/>
</dbReference>
<dbReference type="EMBL" id="UINC01062528">
    <property type="protein sequence ID" value="SVB89244.1"/>
    <property type="molecule type" value="Genomic_DNA"/>
</dbReference>
<evidence type="ECO:0000256" key="3">
    <source>
        <dbReference type="ARBA" id="ARBA00023136"/>
    </source>
</evidence>